<name>A0AAE1TQV3_9EUCA</name>
<evidence type="ECO:0000313" key="2">
    <source>
        <dbReference type="EMBL" id="KAK4294708.1"/>
    </source>
</evidence>
<accession>A0AAE1TQV3</accession>
<keyword evidence="1" id="KW-0732">Signal</keyword>
<evidence type="ECO:0000256" key="1">
    <source>
        <dbReference type="SAM" id="SignalP"/>
    </source>
</evidence>
<reference evidence="2" key="1">
    <citation type="submission" date="2023-11" db="EMBL/GenBank/DDBJ databases">
        <title>Genome assemblies of two species of porcelain crab, Petrolisthes cinctipes and Petrolisthes manimaculis (Anomura: Porcellanidae).</title>
        <authorList>
            <person name="Angst P."/>
        </authorList>
    </citation>
    <scope>NUCLEOTIDE SEQUENCE</scope>
    <source>
        <strain evidence="2">PB745_02</strain>
        <tissue evidence="2">Gill</tissue>
    </source>
</reference>
<evidence type="ECO:0000313" key="3">
    <source>
        <dbReference type="Proteomes" id="UP001292094"/>
    </source>
</evidence>
<gene>
    <name evidence="2" type="ORF">Pmani_032685</name>
</gene>
<dbReference type="EMBL" id="JAWZYT010004217">
    <property type="protein sequence ID" value="KAK4294708.1"/>
    <property type="molecule type" value="Genomic_DNA"/>
</dbReference>
<feature type="chain" id="PRO_5042263854" evidence="1">
    <location>
        <begin position="17"/>
        <end position="115"/>
    </location>
</feature>
<feature type="signal peptide" evidence="1">
    <location>
        <begin position="1"/>
        <end position="16"/>
    </location>
</feature>
<dbReference type="Proteomes" id="UP001292094">
    <property type="component" value="Unassembled WGS sequence"/>
</dbReference>
<comment type="caution">
    <text evidence="2">The sequence shown here is derived from an EMBL/GenBank/DDBJ whole genome shotgun (WGS) entry which is preliminary data.</text>
</comment>
<proteinExistence type="predicted"/>
<dbReference type="AlphaFoldDB" id="A0AAE1TQV3"/>
<protein>
    <submittedName>
        <fullName evidence="2">Uncharacterized protein</fullName>
    </submittedName>
</protein>
<keyword evidence="3" id="KW-1185">Reference proteome</keyword>
<sequence>MSHSLLLHLFITQSHSLSLFPVTFLCHSSSPHHQPLPLIVPYYQPLPLPVPHHKPLLFTSIAPPPPPSLSTNLCTSPSLNPLNLTEEARKQKTLATPHSCRTRLLTCAPSLSGAR</sequence>
<organism evidence="2 3">
    <name type="scientific">Petrolisthes manimaculis</name>
    <dbReference type="NCBI Taxonomy" id="1843537"/>
    <lineage>
        <taxon>Eukaryota</taxon>
        <taxon>Metazoa</taxon>
        <taxon>Ecdysozoa</taxon>
        <taxon>Arthropoda</taxon>
        <taxon>Crustacea</taxon>
        <taxon>Multicrustacea</taxon>
        <taxon>Malacostraca</taxon>
        <taxon>Eumalacostraca</taxon>
        <taxon>Eucarida</taxon>
        <taxon>Decapoda</taxon>
        <taxon>Pleocyemata</taxon>
        <taxon>Anomura</taxon>
        <taxon>Galatheoidea</taxon>
        <taxon>Porcellanidae</taxon>
        <taxon>Petrolisthes</taxon>
    </lineage>
</organism>